<reference evidence="1 2" key="1">
    <citation type="submission" date="2020-04" db="EMBL/GenBank/DDBJ databases">
        <title>Perkinsus chesapeaki whole genome sequence.</title>
        <authorList>
            <person name="Bogema D.R."/>
        </authorList>
    </citation>
    <scope>NUCLEOTIDE SEQUENCE [LARGE SCALE GENOMIC DNA]</scope>
    <source>
        <strain evidence="1">ATCC PRA-425</strain>
    </source>
</reference>
<keyword evidence="2" id="KW-1185">Reference proteome</keyword>
<comment type="caution">
    <text evidence="1">The sequence shown here is derived from an EMBL/GenBank/DDBJ whole genome shotgun (WGS) entry which is preliminary data.</text>
</comment>
<name>A0A7J6L181_PERCH</name>
<proteinExistence type="predicted"/>
<protein>
    <submittedName>
        <fullName evidence="1">Uncharacterized protein</fullName>
    </submittedName>
</protein>
<dbReference type="AlphaFoldDB" id="A0A7J6L181"/>
<dbReference type="EMBL" id="JAAPAO010000926">
    <property type="protein sequence ID" value="KAF4652426.1"/>
    <property type="molecule type" value="Genomic_DNA"/>
</dbReference>
<gene>
    <name evidence="1" type="ORF">FOL47_011090</name>
</gene>
<dbReference type="Proteomes" id="UP000591131">
    <property type="component" value="Unassembled WGS sequence"/>
</dbReference>
<feature type="non-terminal residue" evidence="1">
    <location>
        <position position="179"/>
    </location>
</feature>
<organism evidence="1 2">
    <name type="scientific">Perkinsus chesapeaki</name>
    <name type="common">Clam parasite</name>
    <name type="synonym">Perkinsus andrewsi</name>
    <dbReference type="NCBI Taxonomy" id="330153"/>
    <lineage>
        <taxon>Eukaryota</taxon>
        <taxon>Sar</taxon>
        <taxon>Alveolata</taxon>
        <taxon>Perkinsozoa</taxon>
        <taxon>Perkinsea</taxon>
        <taxon>Perkinsida</taxon>
        <taxon>Perkinsidae</taxon>
        <taxon>Perkinsus</taxon>
    </lineage>
</organism>
<accession>A0A7J6L181</accession>
<sequence length="179" mass="20167">FSVALAFSASMRETVHDAFAACRVELVRYGVGLTPCFMISVSSPTDDLTEATIGDWFDRTRAITRRLVPRSDFKDDLFDDLFFSTEDSQGMQPDGDGGPPLVGYCRYPSTKRLVIVQWDLLLCMPDSQPGTVQESPELQGLKLMGKPGDHLCLGTRRLPDRRRPHRAYARRRNGRRSRG</sequence>
<evidence type="ECO:0000313" key="2">
    <source>
        <dbReference type="Proteomes" id="UP000591131"/>
    </source>
</evidence>
<evidence type="ECO:0000313" key="1">
    <source>
        <dbReference type="EMBL" id="KAF4652426.1"/>
    </source>
</evidence>